<evidence type="ECO:0000313" key="2">
    <source>
        <dbReference type="EMBL" id="OQE19886.1"/>
    </source>
</evidence>
<feature type="compositionally biased region" description="Low complexity" evidence="1">
    <location>
        <begin position="320"/>
        <end position="330"/>
    </location>
</feature>
<dbReference type="OrthoDB" id="4365963at2759"/>
<name>A0A1V6T134_9EURO</name>
<feature type="compositionally biased region" description="Polar residues" evidence="1">
    <location>
        <begin position="549"/>
        <end position="564"/>
    </location>
</feature>
<gene>
    <name evidence="2" type="ORF">PENSTE_c014G00476</name>
</gene>
<keyword evidence="3" id="KW-1185">Reference proteome</keyword>
<protein>
    <submittedName>
        <fullName evidence="2">Uncharacterized protein</fullName>
    </submittedName>
</protein>
<feature type="region of interest" description="Disordered" evidence="1">
    <location>
        <begin position="318"/>
        <end position="339"/>
    </location>
</feature>
<feature type="region of interest" description="Disordered" evidence="1">
    <location>
        <begin position="544"/>
        <end position="564"/>
    </location>
</feature>
<feature type="compositionally biased region" description="Low complexity" evidence="1">
    <location>
        <begin position="1"/>
        <end position="16"/>
    </location>
</feature>
<feature type="region of interest" description="Disordered" evidence="1">
    <location>
        <begin position="639"/>
        <end position="672"/>
    </location>
</feature>
<proteinExistence type="predicted"/>
<comment type="caution">
    <text evidence="2">The sequence shown here is derived from an EMBL/GenBank/DDBJ whole genome shotgun (WGS) entry which is preliminary data.</text>
</comment>
<dbReference type="STRING" id="303698.A0A1V6T134"/>
<feature type="region of interest" description="Disordered" evidence="1">
    <location>
        <begin position="1"/>
        <end position="57"/>
    </location>
</feature>
<dbReference type="Proteomes" id="UP000191285">
    <property type="component" value="Unassembled WGS sequence"/>
</dbReference>
<sequence length="672" mass="74114">MSDPSSSNQASQAENNLYPQLPSSPTAESSNQPPKLPPAPTVEPDNEDTSSRKMTPTEKLRVIDAIIKAPDDETKIQESIEKALPFDVIVNFRQIQAAIHPDRFRDPAENEMANKASQKLGYLRDKMENGSSKVDKNNPFYFGNDASQPQPHVEENLASYHERLHEKATPFLQVLYKAVENDPSFTPDKNPSTEIKRCISKLDEINKTIKEKNLQSSQDPDLGIVRYIDLLGKWRPMLMVGVDEGTKKALQLSLLEYCRNMHYPATWANLAGDAAKANQEQGVPQEAIGGPSENNNSAQKQIEMNVTQHQPSNLIQQPSNGTNNHTATAAPAHQGTNPQHGFNMQGASVPQATLPPGGITLRSGVTLQGANGQRRVIAIKPRKTHRAVQPGFTSAGEKIIYIQHLGLSNANFVVTDAEGNIRLVSASSAGGQPALGGAKKAKVPSTLQDPTEIQNLRDLVRCGGEYGLEFVAIGEWDTSRKRLPFIVVLFYHQNENGRWEVALSRSSLAKILATREAENLIVESITGSTNLSLKEALMAQLSPGKQEFASHNANPPASLPSSEQNQQWWFQNPQHGPFPSFPAGPPLEQYLNQPQFAPQYMQQPVPQQYHQPFAHQFAPQYKQQPVTQQHYQQFAPQPQPGLFSMPPQPILDPAMMKHGANSPPASLMDEEL</sequence>
<reference evidence="3" key="1">
    <citation type="journal article" date="2017" name="Nat. Microbiol.">
        <title>Global analysis of biosynthetic gene clusters reveals vast potential of secondary metabolite production in Penicillium species.</title>
        <authorList>
            <person name="Nielsen J.C."/>
            <person name="Grijseels S."/>
            <person name="Prigent S."/>
            <person name="Ji B."/>
            <person name="Dainat J."/>
            <person name="Nielsen K.F."/>
            <person name="Frisvad J.C."/>
            <person name="Workman M."/>
            <person name="Nielsen J."/>
        </authorList>
    </citation>
    <scope>NUCLEOTIDE SEQUENCE [LARGE SCALE GENOMIC DNA]</scope>
    <source>
        <strain evidence="3">IBT 24891</strain>
    </source>
</reference>
<dbReference type="AlphaFoldDB" id="A0A1V6T134"/>
<evidence type="ECO:0000313" key="3">
    <source>
        <dbReference type="Proteomes" id="UP000191285"/>
    </source>
</evidence>
<organism evidence="2 3">
    <name type="scientific">Penicillium steckii</name>
    <dbReference type="NCBI Taxonomy" id="303698"/>
    <lineage>
        <taxon>Eukaryota</taxon>
        <taxon>Fungi</taxon>
        <taxon>Dikarya</taxon>
        <taxon>Ascomycota</taxon>
        <taxon>Pezizomycotina</taxon>
        <taxon>Eurotiomycetes</taxon>
        <taxon>Eurotiomycetidae</taxon>
        <taxon>Eurotiales</taxon>
        <taxon>Aspergillaceae</taxon>
        <taxon>Penicillium</taxon>
    </lineage>
</organism>
<feature type="compositionally biased region" description="Polar residues" evidence="1">
    <location>
        <begin position="17"/>
        <end position="33"/>
    </location>
</feature>
<dbReference type="EMBL" id="MLKD01000014">
    <property type="protein sequence ID" value="OQE19886.1"/>
    <property type="molecule type" value="Genomic_DNA"/>
</dbReference>
<accession>A0A1V6T134</accession>
<evidence type="ECO:0000256" key="1">
    <source>
        <dbReference type="SAM" id="MobiDB-lite"/>
    </source>
</evidence>